<dbReference type="PANTHER" id="PTHR43776">
    <property type="entry name" value="TRANSPORT ATP-BINDING PROTEIN"/>
    <property type="match status" value="1"/>
</dbReference>
<evidence type="ECO:0000313" key="6">
    <source>
        <dbReference type="EMBL" id="AJE85729.1"/>
    </source>
</evidence>
<dbReference type="GO" id="GO:0016887">
    <property type="term" value="F:ATP hydrolysis activity"/>
    <property type="evidence" value="ECO:0007669"/>
    <property type="project" value="InterPro"/>
</dbReference>
<dbReference type="InterPro" id="IPR003593">
    <property type="entry name" value="AAA+_ATPase"/>
</dbReference>
<dbReference type="GO" id="GO:0005524">
    <property type="term" value="F:ATP binding"/>
    <property type="evidence" value="ECO:0007669"/>
    <property type="project" value="UniProtKB-KW"/>
</dbReference>
<evidence type="ECO:0000256" key="1">
    <source>
        <dbReference type="ARBA" id="ARBA00005417"/>
    </source>
</evidence>
<protein>
    <submittedName>
        <fullName evidence="6">ABC transporter ATP-binding protein</fullName>
    </submittedName>
</protein>
<dbReference type="GO" id="GO:0055085">
    <property type="term" value="P:transmembrane transport"/>
    <property type="evidence" value="ECO:0007669"/>
    <property type="project" value="UniProtKB-ARBA"/>
</dbReference>
<dbReference type="InterPro" id="IPR003439">
    <property type="entry name" value="ABC_transporter-like_ATP-bd"/>
</dbReference>
<dbReference type="EMBL" id="CP010519">
    <property type="protein sequence ID" value="AJE85729.1"/>
    <property type="molecule type" value="Genomic_DNA"/>
</dbReference>
<dbReference type="PANTHER" id="PTHR43776:SF7">
    <property type="entry name" value="D,D-DIPEPTIDE TRANSPORT ATP-BINDING PROTEIN DDPF-RELATED"/>
    <property type="match status" value="1"/>
</dbReference>
<dbReference type="CDD" id="cd03257">
    <property type="entry name" value="ABC_NikE_OppD_transporters"/>
    <property type="match status" value="1"/>
</dbReference>
<dbReference type="InterPro" id="IPR027417">
    <property type="entry name" value="P-loop_NTPase"/>
</dbReference>
<feature type="domain" description="ABC transporter" evidence="5">
    <location>
        <begin position="9"/>
        <end position="254"/>
    </location>
</feature>
<keyword evidence="7" id="KW-1185">Reference proteome</keyword>
<accession>A0A0B5EVB3</accession>
<keyword evidence="3" id="KW-0547">Nucleotide-binding</keyword>
<dbReference type="Pfam" id="PF08352">
    <property type="entry name" value="oligo_HPY"/>
    <property type="match status" value="1"/>
</dbReference>
<reference evidence="6 7" key="1">
    <citation type="submission" date="2015-01" db="EMBL/GenBank/DDBJ databases">
        <title>Enhanced salinomycin production by adjusting the supply of polyketide extender units in Streptomyce albus DSM 41398.</title>
        <authorList>
            <person name="Lu C."/>
        </authorList>
    </citation>
    <scope>NUCLEOTIDE SEQUENCE [LARGE SCALE GENOMIC DNA]</scope>
    <source>
        <strain evidence="7">ATCC 21838 / DSM 41398 / FERM P-419 / JCM 4703 / NBRC 107858</strain>
    </source>
</reference>
<evidence type="ECO:0000259" key="5">
    <source>
        <dbReference type="PROSITE" id="PS50893"/>
    </source>
</evidence>
<evidence type="ECO:0000256" key="4">
    <source>
        <dbReference type="ARBA" id="ARBA00022840"/>
    </source>
</evidence>
<dbReference type="SUPFAM" id="SSF52540">
    <property type="entry name" value="P-loop containing nucleoside triphosphate hydrolases"/>
    <property type="match status" value="1"/>
</dbReference>
<dbReference type="Proteomes" id="UP000031523">
    <property type="component" value="Chromosome"/>
</dbReference>
<gene>
    <name evidence="6" type="ORF">SLNWT_5353</name>
</gene>
<name>A0A0B5EVB3_STRA4</name>
<proteinExistence type="inferred from homology"/>
<keyword evidence="2" id="KW-0813">Transport</keyword>
<dbReference type="InterPro" id="IPR013563">
    <property type="entry name" value="Oligopep_ABC_C"/>
</dbReference>
<organism evidence="6 7">
    <name type="scientific">Streptomyces albus (strain ATCC 21838 / DSM 41398 / FERM P-419 / JCM 4703 / NBRC 107858)</name>
    <dbReference type="NCBI Taxonomy" id="1081613"/>
    <lineage>
        <taxon>Bacteria</taxon>
        <taxon>Bacillati</taxon>
        <taxon>Actinomycetota</taxon>
        <taxon>Actinomycetes</taxon>
        <taxon>Kitasatosporales</taxon>
        <taxon>Streptomycetaceae</taxon>
        <taxon>Streptomyces</taxon>
    </lineage>
</organism>
<dbReference type="PROSITE" id="PS00211">
    <property type="entry name" value="ABC_TRANSPORTER_1"/>
    <property type="match status" value="1"/>
</dbReference>
<evidence type="ECO:0000313" key="7">
    <source>
        <dbReference type="Proteomes" id="UP000031523"/>
    </source>
</evidence>
<dbReference type="Pfam" id="PF00005">
    <property type="entry name" value="ABC_tran"/>
    <property type="match status" value="1"/>
</dbReference>
<dbReference type="GO" id="GO:0015833">
    <property type="term" value="P:peptide transport"/>
    <property type="evidence" value="ECO:0007669"/>
    <property type="project" value="InterPro"/>
</dbReference>
<dbReference type="NCBIfam" id="TIGR01727">
    <property type="entry name" value="oligo_HPY"/>
    <property type="match status" value="1"/>
</dbReference>
<dbReference type="InterPro" id="IPR017871">
    <property type="entry name" value="ABC_transporter-like_CS"/>
</dbReference>
<dbReference type="Gene3D" id="3.40.50.300">
    <property type="entry name" value="P-loop containing nucleotide triphosphate hydrolases"/>
    <property type="match status" value="1"/>
</dbReference>
<keyword evidence="4 6" id="KW-0067">ATP-binding</keyword>
<comment type="similarity">
    <text evidence="1">Belongs to the ABC transporter superfamily.</text>
</comment>
<dbReference type="PROSITE" id="PS50893">
    <property type="entry name" value="ABC_TRANSPORTER_2"/>
    <property type="match status" value="1"/>
</dbReference>
<dbReference type="AlphaFoldDB" id="A0A0B5EVB3"/>
<dbReference type="KEGG" id="sals:SLNWT_5353"/>
<evidence type="ECO:0000256" key="3">
    <source>
        <dbReference type="ARBA" id="ARBA00022741"/>
    </source>
</evidence>
<sequence>MSLISLSGAHVVHRARTGGLLSRDKVYALTGADLDIAPGETVGVVGESGCGKSTLARVLVGAQRPTSGTVAFRGRDLWAMSAGERRRAIGRHTGMIFQDPSTALNRRLTVRQILRDPLDVHRRGTPAEREDRVQELMALVGLPKVLAQGLPGQLSGGQRQRVAIARALALEPELVVADEPTSALDVSVRAQILNLLLDLKERLGLALVFVSHDIQTVRRMSDRVITMYLGRIVEESPAAEVTAHARHPYTRALFSATPGLLTPIEPIPLAGPVPSATRPPSGCPFRTRCWKADAQCAASMPEFSAAVRGADLPAADPPAAKVPVVDLQAPGLPAADGGHRFRCHHPVGGGESIHDLVLQASAPKEHP</sequence>
<dbReference type="SMART" id="SM00382">
    <property type="entry name" value="AAA"/>
    <property type="match status" value="1"/>
</dbReference>
<dbReference type="InterPro" id="IPR050319">
    <property type="entry name" value="ABC_transp_ATP-bind"/>
</dbReference>
<evidence type="ECO:0000256" key="2">
    <source>
        <dbReference type="ARBA" id="ARBA00022448"/>
    </source>
</evidence>